<dbReference type="GO" id="GO:0005789">
    <property type="term" value="C:endoplasmic reticulum membrane"/>
    <property type="evidence" value="ECO:0007669"/>
    <property type="project" value="TreeGrafter"/>
</dbReference>
<dbReference type="GO" id="GO:0005794">
    <property type="term" value="C:Golgi apparatus"/>
    <property type="evidence" value="ECO:0007669"/>
    <property type="project" value="TreeGrafter"/>
</dbReference>
<organism evidence="4 5">
    <name type="scientific">Glossina pallidipes</name>
    <name type="common">Tsetse fly</name>
    <dbReference type="NCBI Taxonomy" id="7398"/>
    <lineage>
        <taxon>Eukaryota</taxon>
        <taxon>Metazoa</taxon>
        <taxon>Ecdysozoa</taxon>
        <taxon>Arthropoda</taxon>
        <taxon>Hexapoda</taxon>
        <taxon>Insecta</taxon>
        <taxon>Pterygota</taxon>
        <taxon>Neoptera</taxon>
        <taxon>Endopterygota</taxon>
        <taxon>Diptera</taxon>
        <taxon>Brachycera</taxon>
        <taxon>Muscomorpha</taxon>
        <taxon>Hippoboscoidea</taxon>
        <taxon>Glossinidae</taxon>
        <taxon>Glossina</taxon>
    </lineage>
</organism>
<reference evidence="5" key="1">
    <citation type="submission" date="2014-03" db="EMBL/GenBank/DDBJ databases">
        <authorList>
            <person name="Aksoy S."/>
            <person name="Warren W."/>
            <person name="Wilson R.K."/>
        </authorList>
    </citation>
    <scope>NUCLEOTIDE SEQUENCE [LARGE SCALE GENOMIC DNA]</scope>
    <source>
        <strain evidence="5">IAEA</strain>
    </source>
</reference>
<dbReference type="STRING" id="7398.A0A1A9Z4X4"/>
<reference evidence="4" key="2">
    <citation type="submission" date="2020-05" db="UniProtKB">
        <authorList>
            <consortium name="EnsemblMetazoa"/>
        </authorList>
    </citation>
    <scope>IDENTIFICATION</scope>
    <source>
        <strain evidence="4">IAEA</strain>
    </source>
</reference>
<dbReference type="GO" id="GO:0004307">
    <property type="term" value="F:ethanolaminephosphotransferase activity"/>
    <property type="evidence" value="ECO:0007669"/>
    <property type="project" value="TreeGrafter"/>
</dbReference>
<dbReference type="GO" id="GO:0006646">
    <property type="term" value="P:phosphatidylethanolamine biosynthetic process"/>
    <property type="evidence" value="ECO:0007669"/>
    <property type="project" value="TreeGrafter"/>
</dbReference>
<protein>
    <submittedName>
        <fullName evidence="4">Uncharacterized protein</fullName>
    </submittedName>
</protein>
<dbReference type="Proteomes" id="UP000092445">
    <property type="component" value="Unassembled WGS sequence"/>
</dbReference>
<comment type="subcellular location">
    <subcellularLocation>
        <location evidence="1">Membrane</location>
    </subcellularLocation>
</comment>
<dbReference type="EnsemblMetazoa" id="GPAI004023-RA">
    <property type="protein sequence ID" value="GPAI004023-PA"/>
    <property type="gene ID" value="GPAI004023"/>
</dbReference>
<dbReference type="VEuPathDB" id="VectorBase:GPAI004023"/>
<proteinExistence type="inferred from homology"/>
<accession>A0A1A9Z4X4</accession>
<keyword evidence="3" id="KW-0472">Membrane</keyword>
<evidence type="ECO:0000256" key="1">
    <source>
        <dbReference type="ARBA" id="ARBA00004370"/>
    </source>
</evidence>
<evidence type="ECO:0000256" key="2">
    <source>
        <dbReference type="ARBA" id="ARBA00010441"/>
    </source>
</evidence>
<dbReference type="PANTHER" id="PTHR10414:SF37">
    <property type="entry name" value="BB IN A BOXCAR, ISOFORM C"/>
    <property type="match status" value="1"/>
</dbReference>
<evidence type="ECO:0000313" key="4">
    <source>
        <dbReference type="EnsemblMetazoa" id="GPAI004023-PA"/>
    </source>
</evidence>
<evidence type="ECO:0000313" key="5">
    <source>
        <dbReference type="Proteomes" id="UP000092445"/>
    </source>
</evidence>
<dbReference type="InterPro" id="IPR014472">
    <property type="entry name" value="CHOPT"/>
</dbReference>
<comment type="similarity">
    <text evidence="2">Belongs to the CDP-alcohol phosphatidyltransferase class-I family.</text>
</comment>
<dbReference type="GO" id="GO:0004142">
    <property type="term" value="F:diacylglycerol cholinephosphotransferase activity"/>
    <property type="evidence" value="ECO:0007669"/>
    <property type="project" value="TreeGrafter"/>
</dbReference>
<name>A0A1A9Z4X4_GLOPL</name>
<sequence length="189" mass="22189">MAYKENSILTTGQLKKLSEHKYQCDNASLLDSSLQPWGDIWYRNPSTEFKYNCRSNSECCHNFDVSEIHTRRNSCSTAMDSSPSRFRSICLSKCGFNIGKNSQMNKYVFFFAWGGFRSWLRSHINYLDHYPNWLFFQCFYAIGLFDCRHWQAYVSSTLCFGKIDVTDAQLTIIGIHLISRVRQEFWLTT</sequence>
<dbReference type="AlphaFoldDB" id="A0A1A9Z4X4"/>
<evidence type="ECO:0000256" key="3">
    <source>
        <dbReference type="ARBA" id="ARBA00023136"/>
    </source>
</evidence>
<dbReference type="PANTHER" id="PTHR10414">
    <property type="entry name" value="ETHANOLAMINEPHOSPHOTRANSFERASE"/>
    <property type="match status" value="1"/>
</dbReference>
<keyword evidence="5" id="KW-1185">Reference proteome</keyword>